<name>A0ABU5RD51_9PSEU</name>
<comment type="caution">
    <text evidence="2">The sequence shown here is derived from an EMBL/GenBank/DDBJ whole genome shotgun (WGS) entry which is preliminary data.</text>
</comment>
<evidence type="ECO:0000313" key="2">
    <source>
        <dbReference type="EMBL" id="MEA5364172.1"/>
    </source>
</evidence>
<dbReference type="Pfam" id="PF13646">
    <property type="entry name" value="HEAT_2"/>
    <property type="match status" value="1"/>
</dbReference>
<dbReference type="Proteomes" id="UP001304298">
    <property type="component" value="Unassembled WGS sequence"/>
</dbReference>
<dbReference type="Gene3D" id="1.25.10.10">
    <property type="entry name" value="Leucine-rich Repeat Variant"/>
    <property type="match status" value="1"/>
</dbReference>
<feature type="region of interest" description="Disordered" evidence="1">
    <location>
        <begin position="1"/>
        <end position="23"/>
    </location>
</feature>
<organism evidence="2 3">
    <name type="scientific">Amycolatopsis heterodermiae</name>
    <dbReference type="NCBI Taxonomy" id="3110235"/>
    <lineage>
        <taxon>Bacteria</taxon>
        <taxon>Bacillati</taxon>
        <taxon>Actinomycetota</taxon>
        <taxon>Actinomycetes</taxon>
        <taxon>Pseudonocardiales</taxon>
        <taxon>Pseudonocardiaceae</taxon>
        <taxon>Amycolatopsis</taxon>
    </lineage>
</organism>
<sequence length="149" mass="16144">MLHLLTRPEERKTKPGDGKREEIVSGDLRRVAVQALVECWPSTPETHDVLRTLAVRDREPTLRLAAVMALGSYTAVEDDVITLIVRLTGAHHSDDIRVAAIAALGSIRPVTDSALSRLKELTNGEDKASIRRAATSALATAESTEIVEA</sequence>
<dbReference type="RefSeq" id="WP_323331912.1">
    <property type="nucleotide sequence ID" value="NZ_JAYFSI010000008.1"/>
</dbReference>
<keyword evidence="3" id="KW-1185">Reference proteome</keyword>
<evidence type="ECO:0000256" key="1">
    <source>
        <dbReference type="SAM" id="MobiDB-lite"/>
    </source>
</evidence>
<dbReference type="InterPro" id="IPR016024">
    <property type="entry name" value="ARM-type_fold"/>
</dbReference>
<dbReference type="InterPro" id="IPR011989">
    <property type="entry name" value="ARM-like"/>
</dbReference>
<reference evidence="2 3" key="1">
    <citation type="submission" date="2023-12" db="EMBL/GenBank/DDBJ databases">
        <title>Amycolatopsis sp. V23-08.</title>
        <authorList>
            <person name="Somphong A."/>
        </authorList>
    </citation>
    <scope>NUCLEOTIDE SEQUENCE [LARGE SCALE GENOMIC DNA]</scope>
    <source>
        <strain evidence="2 3">V23-08</strain>
    </source>
</reference>
<proteinExistence type="predicted"/>
<evidence type="ECO:0000313" key="3">
    <source>
        <dbReference type="Proteomes" id="UP001304298"/>
    </source>
</evidence>
<dbReference type="SUPFAM" id="SSF48371">
    <property type="entry name" value="ARM repeat"/>
    <property type="match status" value="1"/>
</dbReference>
<gene>
    <name evidence="2" type="ORF">VA596_31885</name>
</gene>
<protein>
    <submittedName>
        <fullName evidence="2">HEAT repeat domain-containing protein</fullName>
    </submittedName>
</protein>
<accession>A0ABU5RD51</accession>
<dbReference type="EMBL" id="JAYFSI010000008">
    <property type="protein sequence ID" value="MEA5364172.1"/>
    <property type="molecule type" value="Genomic_DNA"/>
</dbReference>